<organism evidence="18 19">
    <name type="scientific">Anaeromyxobacter diazotrophicus</name>
    <dbReference type="NCBI Taxonomy" id="2590199"/>
    <lineage>
        <taxon>Bacteria</taxon>
        <taxon>Pseudomonadati</taxon>
        <taxon>Myxococcota</taxon>
        <taxon>Myxococcia</taxon>
        <taxon>Myxococcales</taxon>
        <taxon>Cystobacterineae</taxon>
        <taxon>Anaeromyxobacteraceae</taxon>
        <taxon>Anaeromyxobacter</taxon>
    </lineage>
</organism>
<dbReference type="InterPro" id="IPR006638">
    <property type="entry name" value="Elp3/MiaA/NifB-like_rSAM"/>
</dbReference>
<feature type="binding site" evidence="15">
    <location>
        <position position="184"/>
    </location>
    <ligand>
        <name>S-adenosyl-L-methionine</name>
        <dbReference type="ChEBI" id="CHEBI:59789"/>
        <label>2</label>
    </ligand>
</feature>
<evidence type="ECO:0000256" key="13">
    <source>
        <dbReference type="ARBA" id="ARBA00048321"/>
    </source>
</evidence>
<dbReference type="GO" id="GO:0051989">
    <property type="term" value="F:coproporphyrinogen dehydrogenase activity"/>
    <property type="evidence" value="ECO:0007669"/>
    <property type="project" value="UniProtKB-EC"/>
</dbReference>
<dbReference type="InterPro" id="IPR004558">
    <property type="entry name" value="Coprogen_oxidase_HemN"/>
</dbReference>
<dbReference type="GO" id="GO:0004109">
    <property type="term" value="F:coproporphyrinogen oxidase activity"/>
    <property type="evidence" value="ECO:0007669"/>
    <property type="project" value="InterPro"/>
</dbReference>
<evidence type="ECO:0000256" key="1">
    <source>
        <dbReference type="ARBA" id="ARBA00004496"/>
    </source>
</evidence>
<evidence type="ECO:0000256" key="16">
    <source>
        <dbReference type="PIRSR" id="PIRSR000167-2"/>
    </source>
</evidence>
<feature type="domain" description="Radical SAM core" evidence="17">
    <location>
        <begin position="46"/>
        <end position="283"/>
    </location>
</feature>
<dbReference type="SUPFAM" id="SSF102114">
    <property type="entry name" value="Radical SAM enzymes"/>
    <property type="match status" value="1"/>
</dbReference>
<dbReference type="Proteomes" id="UP000503640">
    <property type="component" value="Unassembled WGS sequence"/>
</dbReference>
<evidence type="ECO:0000256" key="4">
    <source>
        <dbReference type="ARBA" id="ARBA00011245"/>
    </source>
</evidence>
<keyword evidence="5 14" id="KW-0004">4Fe-4S</keyword>
<dbReference type="NCBIfam" id="TIGR00538">
    <property type="entry name" value="hemN"/>
    <property type="match status" value="1"/>
</dbReference>
<evidence type="ECO:0000256" key="7">
    <source>
        <dbReference type="ARBA" id="ARBA00022691"/>
    </source>
</evidence>
<dbReference type="InterPro" id="IPR013785">
    <property type="entry name" value="Aldolase_TIM"/>
</dbReference>
<dbReference type="UniPathway" id="UPA00251">
    <property type="reaction ID" value="UER00323"/>
</dbReference>
<evidence type="ECO:0000256" key="6">
    <source>
        <dbReference type="ARBA" id="ARBA00022490"/>
    </source>
</evidence>
<reference evidence="19" key="1">
    <citation type="journal article" date="2020" name="Appl. Environ. Microbiol.">
        <title>Diazotrophic Anaeromyxobacter Isolates from Soils.</title>
        <authorList>
            <person name="Masuda Y."/>
            <person name="Yamanaka H."/>
            <person name="Xu Z.X."/>
            <person name="Shiratori Y."/>
            <person name="Aono T."/>
            <person name="Amachi S."/>
            <person name="Senoo K."/>
            <person name="Itoh H."/>
        </authorList>
    </citation>
    <scope>NUCLEOTIDE SEQUENCE [LARGE SCALE GENOMIC DNA]</scope>
    <source>
        <strain evidence="19">R267</strain>
    </source>
</reference>
<comment type="similarity">
    <text evidence="3 14">Belongs to the anaerobic coproporphyrinogen-III oxidase family.</text>
</comment>
<comment type="caution">
    <text evidence="18">The sequence shown here is derived from an EMBL/GenBank/DDBJ whole genome shotgun (WGS) entry which is preliminary data.</text>
</comment>
<comment type="pathway">
    <text evidence="2 14">Porphyrin-containing compound metabolism; protoporphyrin-IX biosynthesis; protoporphyrinogen-IX from coproporphyrinogen-III (AdoMet route): step 1/1.</text>
</comment>
<dbReference type="PIRSF" id="PIRSF000167">
    <property type="entry name" value="HemN"/>
    <property type="match status" value="1"/>
</dbReference>
<dbReference type="PANTHER" id="PTHR13932:SF6">
    <property type="entry name" value="OXYGEN-INDEPENDENT COPROPORPHYRINOGEN III OXIDASE"/>
    <property type="match status" value="1"/>
</dbReference>
<evidence type="ECO:0000256" key="14">
    <source>
        <dbReference type="PIRNR" id="PIRNR000167"/>
    </source>
</evidence>
<evidence type="ECO:0000256" key="2">
    <source>
        <dbReference type="ARBA" id="ARBA00004785"/>
    </source>
</evidence>
<name>A0A7I9VRK8_9BACT</name>
<feature type="binding site" evidence="15">
    <location>
        <position position="329"/>
    </location>
    <ligand>
        <name>S-adenosyl-L-methionine</name>
        <dbReference type="ChEBI" id="CHEBI:59789"/>
        <label>1</label>
    </ligand>
</feature>
<feature type="binding site" evidence="15">
    <location>
        <begin position="67"/>
        <end position="69"/>
    </location>
    <ligand>
        <name>S-adenosyl-L-methionine</name>
        <dbReference type="ChEBI" id="CHEBI:59789"/>
        <label>2</label>
    </ligand>
</feature>
<keyword evidence="12 14" id="KW-0627">Porphyrin biosynthesis</keyword>
<dbReference type="PROSITE" id="PS51918">
    <property type="entry name" value="RADICAL_SAM"/>
    <property type="match status" value="1"/>
</dbReference>
<comment type="subcellular location">
    <subcellularLocation>
        <location evidence="1 14">Cytoplasm</location>
    </subcellularLocation>
</comment>
<dbReference type="AlphaFoldDB" id="A0A7I9VRK8"/>
<dbReference type="Gene3D" id="3.20.20.70">
    <property type="entry name" value="Aldolase class I"/>
    <property type="match status" value="1"/>
</dbReference>
<dbReference type="InterPro" id="IPR010723">
    <property type="entry name" value="HemN_C"/>
</dbReference>
<feature type="binding site" evidence="15">
    <location>
        <position position="243"/>
    </location>
    <ligand>
        <name>S-adenosyl-L-methionine</name>
        <dbReference type="ChEBI" id="CHEBI:59789"/>
        <label>2</label>
    </ligand>
</feature>
<evidence type="ECO:0000256" key="5">
    <source>
        <dbReference type="ARBA" id="ARBA00022485"/>
    </source>
</evidence>
<dbReference type="RefSeq" id="WP_176067578.1">
    <property type="nucleotide sequence ID" value="NZ_BJTG01000009.1"/>
</dbReference>
<evidence type="ECO:0000256" key="8">
    <source>
        <dbReference type="ARBA" id="ARBA00022723"/>
    </source>
</evidence>
<evidence type="ECO:0000256" key="12">
    <source>
        <dbReference type="ARBA" id="ARBA00023244"/>
    </source>
</evidence>
<dbReference type="EC" id="1.3.98.3" evidence="14"/>
<evidence type="ECO:0000313" key="19">
    <source>
        <dbReference type="Proteomes" id="UP000503640"/>
    </source>
</evidence>
<dbReference type="Pfam" id="PF06969">
    <property type="entry name" value="HemN_C"/>
    <property type="match status" value="1"/>
</dbReference>
<feature type="binding site" evidence="15">
    <location>
        <position position="145"/>
    </location>
    <ligand>
        <name>S-adenosyl-L-methionine</name>
        <dbReference type="ChEBI" id="CHEBI:59789"/>
        <label>1</label>
    </ligand>
</feature>
<evidence type="ECO:0000256" key="10">
    <source>
        <dbReference type="ARBA" id="ARBA00023004"/>
    </source>
</evidence>
<feature type="binding site" evidence="15">
    <location>
        <position position="209"/>
    </location>
    <ligand>
        <name>S-adenosyl-L-methionine</name>
        <dbReference type="ChEBI" id="CHEBI:59789"/>
        <label>2</label>
    </ligand>
</feature>
<feature type="binding site" evidence="16">
    <location>
        <position position="65"/>
    </location>
    <ligand>
        <name>[4Fe-4S] cluster</name>
        <dbReference type="ChEBI" id="CHEBI:49883"/>
        <note>4Fe-4S-S-AdoMet</note>
    </ligand>
</feature>
<evidence type="ECO:0000256" key="3">
    <source>
        <dbReference type="ARBA" id="ARBA00005493"/>
    </source>
</evidence>
<comment type="cofactor">
    <cofactor evidence="14 16">
        <name>[4Fe-4S] cluster</name>
        <dbReference type="ChEBI" id="CHEBI:49883"/>
    </cofactor>
    <text evidence="14 16">Binds 1 [4Fe-4S] cluster. The cluster is coordinated with 3 cysteines and an exchangeable S-adenosyl-L-methionine.</text>
</comment>
<gene>
    <name evidence="18" type="primary">hemN</name>
    <name evidence="18" type="ORF">AMYX_34710</name>
</gene>
<dbReference type="GO" id="GO:0046872">
    <property type="term" value="F:metal ion binding"/>
    <property type="evidence" value="ECO:0007669"/>
    <property type="project" value="UniProtKB-KW"/>
</dbReference>
<dbReference type="GO" id="GO:0051539">
    <property type="term" value="F:4 iron, 4 sulfur cluster binding"/>
    <property type="evidence" value="ECO:0007669"/>
    <property type="project" value="UniProtKB-KW"/>
</dbReference>
<dbReference type="GO" id="GO:0006782">
    <property type="term" value="P:protoporphyrinogen IX biosynthetic process"/>
    <property type="evidence" value="ECO:0007669"/>
    <property type="project" value="UniProtKB-UniPathway"/>
</dbReference>
<evidence type="ECO:0000256" key="15">
    <source>
        <dbReference type="PIRSR" id="PIRSR000167-1"/>
    </source>
</evidence>
<feature type="binding site" evidence="15">
    <location>
        <position position="112"/>
    </location>
    <ligand>
        <name>S-adenosyl-L-methionine</name>
        <dbReference type="ChEBI" id="CHEBI:59789"/>
        <label>1</label>
    </ligand>
</feature>
<keyword evidence="19" id="KW-1185">Reference proteome</keyword>
<dbReference type="InterPro" id="IPR058240">
    <property type="entry name" value="rSAM_sf"/>
</dbReference>
<dbReference type="SFLD" id="SFLDG01065">
    <property type="entry name" value="anaerobic_coproporphyrinogen-I"/>
    <property type="match status" value="1"/>
</dbReference>
<keyword evidence="8 14" id="KW-0479">Metal-binding</keyword>
<protein>
    <recommendedName>
        <fullName evidence="14">Coproporphyrinogen-III oxidase</fullName>
        <ecNumber evidence="14">1.3.98.3</ecNumber>
    </recommendedName>
</protein>
<dbReference type="InterPro" id="IPR007197">
    <property type="entry name" value="rSAM"/>
</dbReference>
<evidence type="ECO:0000256" key="9">
    <source>
        <dbReference type="ARBA" id="ARBA00023002"/>
    </source>
</evidence>
<comment type="catalytic activity">
    <reaction evidence="13 14">
        <text>coproporphyrinogen III + 2 S-adenosyl-L-methionine = protoporphyrinogen IX + 2 5'-deoxyadenosine + 2 L-methionine + 2 CO2</text>
        <dbReference type="Rhea" id="RHEA:15425"/>
        <dbReference type="ChEBI" id="CHEBI:16526"/>
        <dbReference type="ChEBI" id="CHEBI:17319"/>
        <dbReference type="ChEBI" id="CHEBI:57307"/>
        <dbReference type="ChEBI" id="CHEBI:57309"/>
        <dbReference type="ChEBI" id="CHEBI:57844"/>
        <dbReference type="ChEBI" id="CHEBI:59789"/>
        <dbReference type="EC" id="1.3.98.3"/>
    </reaction>
</comment>
<keyword evidence="6 14" id="KW-0963">Cytoplasm</keyword>
<feature type="binding site" evidence="16">
    <location>
        <position position="61"/>
    </location>
    <ligand>
        <name>[4Fe-4S] cluster</name>
        <dbReference type="ChEBI" id="CHEBI:49883"/>
        <note>4Fe-4S-S-AdoMet</note>
    </ligand>
</feature>
<dbReference type="EMBL" id="BJTG01000009">
    <property type="protein sequence ID" value="GEJ58730.1"/>
    <property type="molecule type" value="Genomic_DNA"/>
</dbReference>
<keyword evidence="11 14" id="KW-0411">Iron-sulfur</keyword>
<proteinExistence type="inferred from homology"/>
<feature type="binding site" evidence="15">
    <location>
        <position position="172"/>
    </location>
    <ligand>
        <name>S-adenosyl-L-methionine</name>
        <dbReference type="ChEBI" id="CHEBI:59789"/>
        <label>2</label>
    </ligand>
</feature>
<dbReference type="SFLD" id="SFLDS00029">
    <property type="entry name" value="Radical_SAM"/>
    <property type="match status" value="1"/>
</dbReference>
<dbReference type="SMART" id="SM00729">
    <property type="entry name" value="Elp3"/>
    <property type="match status" value="1"/>
</dbReference>
<accession>A0A7I9VRK8</accession>
<evidence type="ECO:0000259" key="17">
    <source>
        <dbReference type="PROSITE" id="PS51918"/>
    </source>
</evidence>
<dbReference type="CDD" id="cd01335">
    <property type="entry name" value="Radical_SAM"/>
    <property type="match status" value="1"/>
</dbReference>
<dbReference type="Gene3D" id="1.10.10.920">
    <property type="match status" value="1"/>
</dbReference>
<dbReference type="PANTHER" id="PTHR13932">
    <property type="entry name" value="COPROPORPHYRINIGEN III OXIDASE"/>
    <property type="match status" value="1"/>
</dbReference>
<dbReference type="InterPro" id="IPR034505">
    <property type="entry name" value="Coproporphyrinogen-III_oxidase"/>
</dbReference>
<feature type="binding site" evidence="15">
    <location>
        <position position="55"/>
    </location>
    <ligand>
        <name>S-adenosyl-L-methionine</name>
        <dbReference type="ChEBI" id="CHEBI:59789"/>
        <label>1</label>
    </ligand>
</feature>
<keyword evidence="7 14" id="KW-0949">S-adenosyl-L-methionine</keyword>
<sequence length="459" mass="51343">MIQIPSFQLIKKYDRPGPRYTSYPTAPEWSDAFKAERYAQHLARADADVGPLSVYVHLPFCREMCRFCGCNVVATHDRSRADSYLDLLEQEVALVAARLPHRRAVSQLHWGGGTPTFLDSKQLTRCHGILARHFEFTADAEKAIEIDPAITAKEQLDTLAGLGFNRVSMGVQDFDGRVQEVVGRIQGEKETNDLVEHARKLGFRGVNLDLIYGLPYQTPATWTHTLERILAIHPDRMAVFGFAYVPWSKPHQRLLPQEALPKTEQRVELFLAAVEAFTKGGYRLIGLDHFALESDELAKAQREGYLTRNFQGYTVRPASDTIAFGMSSISDLGGAYAQNAHRLKDWGDQVAAGQLPIERGASVTDDDVMRRFVINRVMCLLRLDLGEVAQRFGPQGRAAVEASLQKGVEELVQDGLVTFDGEVLRVLPLGQLLVRNVAMLFDAYLDQEGGKKKQFSRTV</sequence>
<evidence type="ECO:0000313" key="18">
    <source>
        <dbReference type="EMBL" id="GEJ58730.1"/>
    </source>
</evidence>
<feature type="binding site" evidence="15">
    <location>
        <begin position="113"/>
        <end position="114"/>
    </location>
    <ligand>
        <name>S-adenosyl-L-methionine</name>
        <dbReference type="ChEBI" id="CHEBI:59789"/>
        <label>2</label>
    </ligand>
</feature>
<evidence type="ECO:0000256" key="11">
    <source>
        <dbReference type="ARBA" id="ARBA00023014"/>
    </source>
</evidence>
<dbReference type="GO" id="GO:0005737">
    <property type="term" value="C:cytoplasm"/>
    <property type="evidence" value="ECO:0007669"/>
    <property type="project" value="UniProtKB-SubCell"/>
</dbReference>
<comment type="subunit">
    <text evidence="4">Monomer.</text>
</comment>
<keyword evidence="10 14" id="KW-0408">Iron</keyword>
<feature type="binding site" evidence="16">
    <location>
        <position position="68"/>
    </location>
    <ligand>
        <name>[4Fe-4S] cluster</name>
        <dbReference type="ChEBI" id="CHEBI:49883"/>
        <note>4Fe-4S-S-AdoMet</note>
    </ligand>
</feature>
<dbReference type="Pfam" id="PF04055">
    <property type="entry name" value="Radical_SAM"/>
    <property type="match status" value="1"/>
</dbReference>
<keyword evidence="9 14" id="KW-0560">Oxidoreductase</keyword>